<keyword evidence="2" id="KW-0812">Transmembrane</keyword>
<feature type="transmembrane region" description="Helical" evidence="2">
    <location>
        <begin position="25"/>
        <end position="47"/>
    </location>
</feature>
<dbReference type="EMBL" id="RJVQ01000003">
    <property type="protein sequence ID" value="RQW63607.1"/>
    <property type="molecule type" value="Genomic_DNA"/>
</dbReference>
<feature type="compositionally biased region" description="Basic and acidic residues" evidence="1">
    <location>
        <begin position="120"/>
        <end position="141"/>
    </location>
</feature>
<evidence type="ECO:0000313" key="4">
    <source>
        <dbReference type="Proteomes" id="UP000281112"/>
    </source>
</evidence>
<organism evidence="3 4">
    <name type="scientific">Vibrio viridaestus</name>
    <dbReference type="NCBI Taxonomy" id="2487322"/>
    <lineage>
        <taxon>Bacteria</taxon>
        <taxon>Pseudomonadati</taxon>
        <taxon>Pseudomonadota</taxon>
        <taxon>Gammaproteobacteria</taxon>
        <taxon>Vibrionales</taxon>
        <taxon>Vibrionaceae</taxon>
        <taxon>Vibrio</taxon>
    </lineage>
</organism>
<evidence type="ECO:0000256" key="1">
    <source>
        <dbReference type="SAM" id="MobiDB-lite"/>
    </source>
</evidence>
<gene>
    <name evidence="3" type="ORF">EES38_10195</name>
</gene>
<dbReference type="RefSeq" id="WP_124937070.1">
    <property type="nucleotide sequence ID" value="NZ_RJVQ01000003.1"/>
</dbReference>
<keyword evidence="2" id="KW-1133">Transmembrane helix</keyword>
<evidence type="ECO:0000256" key="2">
    <source>
        <dbReference type="SAM" id="Phobius"/>
    </source>
</evidence>
<sequence length="247" mass="28176">MKTKNDDHEHDEDVVIIEQRDKKSVLYIAIAALIGLAAGGLIGAAVASNHWEGTYTDLENNIKQMDQSSASTLAQAKQENDEQIEKLKSDYEEQIEKLKQQQDEKVSQLQDKLKQLESQKQQLDKKVSSKDSELKTAESKNQKLNQKADMQASVFERSRELFQKELTVKQELEKLEKEKADLNKKLKVFKTECDAYLNGTSWDAHSDACDKQDEANSRISQVDQLIRVHQMDLKQIKALTNDLGLDQ</sequence>
<reference evidence="3 4" key="1">
    <citation type="submission" date="2018-11" db="EMBL/GenBank/DDBJ databases">
        <title>Vibrio LJC006 sp. nov., isolated from seawater during the bloom of the enteromorpha.</title>
        <authorList>
            <person name="Liang J."/>
        </authorList>
    </citation>
    <scope>NUCLEOTIDE SEQUENCE [LARGE SCALE GENOMIC DNA]</scope>
    <source>
        <strain evidence="3 4">LJC006</strain>
    </source>
</reference>
<feature type="region of interest" description="Disordered" evidence="1">
    <location>
        <begin position="120"/>
        <end position="148"/>
    </location>
</feature>
<keyword evidence="2" id="KW-0472">Membrane</keyword>
<name>A0A3N9THA7_9VIBR</name>
<dbReference type="AlphaFoldDB" id="A0A3N9THA7"/>
<comment type="caution">
    <text evidence="3">The sequence shown here is derived from an EMBL/GenBank/DDBJ whole genome shotgun (WGS) entry which is preliminary data.</text>
</comment>
<evidence type="ECO:0000313" key="3">
    <source>
        <dbReference type="EMBL" id="RQW63607.1"/>
    </source>
</evidence>
<protein>
    <submittedName>
        <fullName evidence="3">Chromosome partitioning protein ParA</fullName>
    </submittedName>
</protein>
<dbReference type="Proteomes" id="UP000281112">
    <property type="component" value="Unassembled WGS sequence"/>
</dbReference>
<proteinExistence type="predicted"/>
<keyword evidence="4" id="KW-1185">Reference proteome</keyword>
<accession>A0A3N9THA7</accession>
<dbReference type="Gene3D" id="3.40.1090.10">
    <property type="entry name" value="Cytosolic phospholipase A2 catalytic domain"/>
    <property type="match status" value="1"/>
</dbReference>
<dbReference type="OrthoDB" id="5918980at2"/>